<dbReference type="GO" id="GO:0020037">
    <property type="term" value="F:heme binding"/>
    <property type="evidence" value="ECO:0007669"/>
    <property type="project" value="InterPro"/>
</dbReference>
<reference evidence="12" key="1">
    <citation type="journal article" date="2020" name="Nat. Commun.">
        <title>Genome sequence of the cluster root forming white lupin.</title>
        <authorList>
            <person name="Hufnagel B."/>
            <person name="Marques A."/>
            <person name="Soriano A."/>
            <person name="Marques L."/>
            <person name="Divol F."/>
            <person name="Doumas P."/>
            <person name="Sallet E."/>
            <person name="Mancinotti D."/>
            <person name="Carrere S."/>
            <person name="Marande W."/>
            <person name="Arribat S."/>
            <person name="Keller J."/>
            <person name="Huneau C."/>
            <person name="Blein T."/>
            <person name="Aime D."/>
            <person name="Laguerre M."/>
            <person name="Taylor J."/>
            <person name="Schubert V."/>
            <person name="Nelson M."/>
            <person name="Geu-Flores F."/>
            <person name="Crespi M."/>
            <person name="Gallardo-Guerrero K."/>
            <person name="Delaux P.-M."/>
            <person name="Salse J."/>
            <person name="Berges H."/>
            <person name="Guyot R."/>
            <person name="Gouzy J."/>
            <person name="Peret B."/>
        </authorList>
    </citation>
    <scope>NUCLEOTIDE SEQUENCE [LARGE SCALE GENOMIC DNA]</scope>
    <source>
        <strain evidence="12">cv. Amiga</strain>
    </source>
</reference>
<dbReference type="Gene3D" id="1.10.630.10">
    <property type="entry name" value="Cytochrome P450"/>
    <property type="match status" value="1"/>
</dbReference>
<organism evidence="11 12">
    <name type="scientific">Lupinus albus</name>
    <name type="common">White lupine</name>
    <name type="synonym">Lupinus termis</name>
    <dbReference type="NCBI Taxonomy" id="3870"/>
    <lineage>
        <taxon>Eukaryota</taxon>
        <taxon>Viridiplantae</taxon>
        <taxon>Streptophyta</taxon>
        <taxon>Embryophyta</taxon>
        <taxon>Tracheophyta</taxon>
        <taxon>Spermatophyta</taxon>
        <taxon>Magnoliopsida</taxon>
        <taxon>eudicotyledons</taxon>
        <taxon>Gunneridae</taxon>
        <taxon>Pentapetalae</taxon>
        <taxon>rosids</taxon>
        <taxon>fabids</taxon>
        <taxon>Fabales</taxon>
        <taxon>Fabaceae</taxon>
        <taxon>Papilionoideae</taxon>
        <taxon>50 kb inversion clade</taxon>
        <taxon>genistoids sensu lato</taxon>
        <taxon>core genistoids</taxon>
        <taxon>Genisteae</taxon>
        <taxon>Lupinus</taxon>
    </lineage>
</organism>
<keyword evidence="9 10" id="KW-0472">Membrane</keyword>
<keyword evidence="10" id="KW-1133">Transmembrane helix</keyword>
<dbReference type="Pfam" id="PF00067">
    <property type="entry name" value="p450"/>
    <property type="match status" value="1"/>
</dbReference>
<evidence type="ECO:0000256" key="10">
    <source>
        <dbReference type="SAM" id="Phobius"/>
    </source>
</evidence>
<evidence type="ECO:0000256" key="3">
    <source>
        <dbReference type="ARBA" id="ARBA00010617"/>
    </source>
</evidence>
<dbReference type="InterPro" id="IPR001128">
    <property type="entry name" value="Cyt_P450"/>
</dbReference>
<evidence type="ECO:0000313" key="11">
    <source>
        <dbReference type="EMBL" id="KAE9598872.1"/>
    </source>
</evidence>
<dbReference type="PRINTS" id="PR00463">
    <property type="entry name" value="EP450I"/>
</dbReference>
<sequence length="107" mass="12399">MAEFHSYIELFLIWLLSTILVRAILTRKWKKYVSAPSPIALPIIGHLHLISHLPHQSFHKLSIRYGPIMQIFLGSMPCVIVSNPEIAKEFLKTHETSFSDRLLLLFF</sequence>
<keyword evidence="8 11" id="KW-0503">Monooxygenase</keyword>
<feature type="transmembrane region" description="Helical" evidence="10">
    <location>
        <begin position="6"/>
        <end position="25"/>
    </location>
</feature>
<comment type="cofactor">
    <cofactor evidence="1">
        <name>heme</name>
        <dbReference type="ChEBI" id="CHEBI:30413"/>
    </cofactor>
</comment>
<dbReference type="GO" id="GO:0016705">
    <property type="term" value="F:oxidoreductase activity, acting on paired donors, with incorporation or reduction of molecular oxygen"/>
    <property type="evidence" value="ECO:0007669"/>
    <property type="project" value="InterPro"/>
</dbReference>
<keyword evidence="12" id="KW-1185">Reference proteome</keyword>
<dbReference type="GO" id="GO:0005506">
    <property type="term" value="F:iron ion binding"/>
    <property type="evidence" value="ECO:0007669"/>
    <property type="project" value="InterPro"/>
</dbReference>
<evidence type="ECO:0000256" key="4">
    <source>
        <dbReference type="ARBA" id="ARBA00022617"/>
    </source>
</evidence>
<keyword evidence="10" id="KW-0812">Transmembrane</keyword>
<protein>
    <submittedName>
        <fullName evidence="11">Putative 3,9-dihydroxypterocarpan 6A-monooxygenase</fullName>
    </submittedName>
</protein>
<dbReference type="EMBL" id="WOCE01000015">
    <property type="protein sequence ID" value="KAE9598872.1"/>
    <property type="molecule type" value="Genomic_DNA"/>
</dbReference>
<keyword evidence="4" id="KW-0349">Heme</keyword>
<comment type="caution">
    <text evidence="11">The sequence shown here is derived from an EMBL/GenBank/DDBJ whole genome shotgun (WGS) entry which is preliminary data.</text>
</comment>
<dbReference type="InterPro" id="IPR002401">
    <property type="entry name" value="Cyt_P450_E_grp-I"/>
</dbReference>
<accession>A0A6A4P9Z3</accession>
<dbReference type="PANTHER" id="PTHR47943">
    <property type="entry name" value="CYTOCHROME P450 93A3-LIKE"/>
    <property type="match status" value="1"/>
</dbReference>
<dbReference type="Proteomes" id="UP000447434">
    <property type="component" value="Chromosome 15"/>
</dbReference>
<dbReference type="InterPro" id="IPR036396">
    <property type="entry name" value="Cyt_P450_sf"/>
</dbReference>
<dbReference type="GO" id="GO:0004497">
    <property type="term" value="F:monooxygenase activity"/>
    <property type="evidence" value="ECO:0007669"/>
    <property type="project" value="UniProtKB-KW"/>
</dbReference>
<keyword evidence="5" id="KW-0479">Metal-binding</keyword>
<evidence type="ECO:0000256" key="5">
    <source>
        <dbReference type="ARBA" id="ARBA00022723"/>
    </source>
</evidence>
<proteinExistence type="inferred from homology"/>
<dbReference type="AlphaFoldDB" id="A0A6A4P9Z3"/>
<dbReference type="GO" id="GO:0016020">
    <property type="term" value="C:membrane"/>
    <property type="evidence" value="ECO:0007669"/>
    <property type="project" value="UniProtKB-SubCell"/>
</dbReference>
<evidence type="ECO:0000256" key="1">
    <source>
        <dbReference type="ARBA" id="ARBA00001971"/>
    </source>
</evidence>
<evidence type="ECO:0000313" key="12">
    <source>
        <dbReference type="Proteomes" id="UP000447434"/>
    </source>
</evidence>
<keyword evidence="6" id="KW-0560">Oxidoreductase</keyword>
<evidence type="ECO:0000256" key="7">
    <source>
        <dbReference type="ARBA" id="ARBA00023004"/>
    </source>
</evidence>
<dbReference type="OrthoDB" id="1103324at2759"/>
<dbReference type="PANTHER" id="PTHR47943:SF8">
    <property type="entry name" value="CYTOCHROME P450"/>
    <property type="match status" value="1"/>
</dbReference>
<evidence type="ECO:0000256" key="8">
    <source>
        <dbReference type="ARBA" id="ARBA00023033"/>
    </source>
</evidence>
<keyword evidence="7" id="KW-0408">Iron</keyword>
<evidence type="ECO:0000256" key="2">
    <source>
        <dbReference type="ARBA" id="ARBA00004370"/>
    </source>
</evidence>
<name>A0A6A4P9Z3_LUPAL</name>
<comment type="similarity">
    <text evidence="3">Belongs to the cytochrome P450 family.</text>
</comment>
<evidence type="ECO:0000256" key="9">
    <source>
        <dbReference type="ARBA" id="ARBA00023136"/>
    </source>
</evidence>
<comment type="subcellular location">
    <subcellularLocation>
        <location evidence="2">Membrane</location>
    </subcellularLocation>
</comment>
<evidence type="ECO:0000256" key="6">
    <source>
        <dbReference type="ARBA" id="ARBA00023002"/>
    </source>
</evidence>
<gene>
    <name evidence="11" type="ORF">Lalb_Chr15g0085611</name>
</gene>
<dbReference type="SUPFAM" id="SSF48264">
    <property type="entry name" value="Cytochrome P450"/>
    <property type="match status" value="1"/>
</dbReference>